<organism evidence="1 2">
    <name type="scientific">Apibacter mensalis</name>
    <dbReference type="NCBI Taxonomy" id="1586267"/>
    <lineage>
        <taxon>Bacteria</taxon>
        <taxon>Pseudomonadati</taxon>
        <taxon>Bacteroidota</taxon>
        <taxon>Flavobacteriia</taxon>
        <taxon>Flavobacteriales</taxon>
        <taxon>Weeksellaceae</taxon>
        <taxon>Apibacter</taxon>
    </lineage>
</organism>
<sequence length="73" mass="8592">MDWHIFEYILMLKILQRYTCLSKVILQALSLERKLIMEDLTKALNLEHIYAPTTPTLTCSENLQLYQIIVIPV</sequence>
<dbReference type="EMBL" id="FCOR01000013">
    <property type="protein sequence ID" value="CVK16935.1"/>
    <property type="molecule type" value="Genomic_DNA"/>
</dbReference>
<evidence type="ECO:0000313" key="2">
    <source>
        <dbReference type="Proteomes" id="UP000182761"/>
    </source>
</evidence>
<protein>
    <submittedName>
        <fullName evidence="1">Uncharacterized protein</fullName>
    </submittedName>
</protein>
<dbReference type="AlphaFoldDB" id="A0A0X3AS81"/>
<reference evidence="1 2" key="1">
    <citation type="submission" date="2016-01" db="EMBL/GenBank/DDBJ databases">
        <authorList>
            <person name="McClelland M."/>
            <person name="Jain A."/>
            <person name="Saraogi P."/>
            <person name="Mendelson R."/>
            <person name="Westerman R."/>
            <person name="SanMiguel P."/>
            <person name="Csonka L."/>
        </authorList>
    </citation>
    <scope>NUCLEOTIDE SEQUENCE [LARGE SCALE GENOMIC DNA]</scope>
    <source>
        <strain evidence="1 2">R-53146</strain>
    </source>
</reference>
<accession>A0A0X3AS81</accession>
<name>A0A0X3AS81_9FLAO</name>
<dbReference type="Proteomes" id="UP000182761">
    <property type="component" value="Unassembled WGS sequence"/>
</dbReference>
<dbReference type="RefSeq" id="WP_055426117.1">
    <property type="nucleotide sequence ID" value="NZ_FCOR01000013.1"/>
</dbReference>
<proteinExistence type="predicted"/>
<gene>
    <name evidence="1" type="ORF">Ga0061079_1139</name>
</gene>
<keyword evidence="2" id="KW-1185">Reference proteome</keyword>
<evidence type="ECO:0000313" key="1">
    <source>
        <dbReference type="EMBL" id="CVK16935.1"/>
    </source>
</evidence>